<name>A0A218W2M0_PUNGR</name>
<accession>A0A218W2M0</accession>
<gene>
    <name evidence="1" type="ORF">CDL15_Pgr000539</name>
</gene>
<dbReference type="EMBL" id="MTKT01005400">
    <property type="protein sequence ID" value="OWM67087.1"/>
    <property type="molecule type" value="Genomic_DNA"/>
</dbReference>
<dbReference type="Proteomes" id="UP000197138">
    <property type="component" value="Unassembled WGS sequence"/>
</dbReference>
<evidence type="ECO:0000313" key="1">
    <source>
        <dbReference type="EMBL" id="OWM67087.1"/>
    </source>
</evidence>
<dbReference type="AlphaFoldDB" id="A0A218W2M0"/>
<sequence length="73" mass="8249">MAQSPQHYIILCSALFRIAYWQRRRGGVDLNRKQAGFYLGGPIDWGPLTVDQFQLGNKSRGTLVNSELQGPRT</sequence>
<proteinExistence type="predicted"/>
<organism evidence="1 2">
    <name type="scientific">Punica granatum</name>
    <name type="common">Pomegranate</name>
    <dbReference type="NCBI Taxonomy" id="22663"/>
    <lineage>
        <taxon>Eukaryota</taxon>
        <taxon>Viridiplantae</taxon>
        <taxon>Streptophyta</taxon>
        <taxon>Embryophyta</taxon>
        <taxon>Tracheophyta</taxon>
        <taxon>Spermatophyta</taxon>
        <taxon>Magnoliopsida</taxon>
        <taxon>eudicotyledons</taxon>
        <taxon>Gunneridae</taxon>
        <taxon>Pentapetalae</taxon>
        <taxon>rosids</taxon>
        <taxon>malvids</taxon>
        <taxon>Myrtales</taxon>
        <taxon>Lythraceae</taxon>
        <taxon>Punica</taxon>
    </lineage>
</organism>
<reference evidence="2" key="1">
    <citation type="journal article" date="2017" name="Plant J.">
        <title>The pomegranate (Punica granatum L.) genome and the genomics of punicalagin biosynthesis.</title>
        <authorList>
            <person name="Qin G."/>
            <person name="Xu C."/>
            <person name="Ming R."/>
            <person name="Tang H."/>
            <person name="Guyot R."/>
            <person name="Kramer E.M."/>
            <person name="Hu Y."/>
            <person name="Yi X."/>
            <person name="Qi Y."/>
            <person name="Xu X."/>
            <person name="Gao Z."/>
            <person name="Pan H."/>
            <person name="Jian J."/>
            <person name="Tian Y."/>
            <person name="Yue Z."/>
            <person name="Xu Y."/>
        </authorList>
    </citation>
    <scope>NUCLEOTIDE SEQUENCE [LARGE SCALE GENOMIC DNA]</scope>
    <source>
        <strain evidence="2">cv. Dabenzi</strain>
    </source>
</reference>
<evidence type="ECO:0000313" key="2">
    <source>
        <dbReference type="Proteomes" id="UP000197138"/>
    </source>
</evidence>
<comment type="caution">
    <text evidence="1">The sequence shown here is derived from an EMBL/GenBank/DDBJ whole genome shotgun (WGS) entry which is preliminary data.</text>
</comment>
<protein>
    <submittedName>
        <fullName evidence="1">Uncharacterized protein</fullName>
    </submittedName>
</protein>